<proteinExistence type="predicted"/>
<organism evidence="1 2">
    <name type="scientific">Acinetobacter bereziniae</name>
    <name type="common">Acinetobacter genomosp. 10</name>
    <dbReference type="NCBI Taxonomy" id="106648"/>
    <lineage>
        <taxon>Bacteria</taxon>
        <taxon>Pseudomonadati</taxon>
        <taxon>Pseudomonadota</taxon>
        <taxon>Gammaproteobacteria</taxon>
        <taxon>Moraxellales</taxon>
        <taxon>Moraxellaceae</taxon>
        <taxon>Acinetobacter</taxon>
    </lineage>
</organism>
<evidence type="ECO:0000313" key="1">
    <source>
        <dbReference type="EMBL" id="UUN99115.1"/>
    </source>
</evidence>
<sequence>MFIQNLENFPIIPVSFLPADAVSVSETIAIYESLLSRKETFVFLSEGTFPAQKADHEARKQVAAWVKSKREILAQYVKAFIHIEPDADIRLETQKFANNFIKFSGYPMFIVDNHQQANKIIDAVLRRKMGE</sequence>
<evidence type="ECO:0000313" key="2">
    <source>
        <dbReference type="Proteomes" id="UP000644140"/>
    </source>
</evidence>
<gene>
    <name evidence="1" type="ORF">I9054_006600</name>
</gene>
<dbReference type="EMBL" id="CP092085">
    <property type="protein sequence ID" value="UUN99115.1"/>
    <property type="molecule type" value="Genomic_DNA"/>
</dbReference>
<protein>
    <submittedName>
        <fullName evidence="1">Uncharacterized protein</fullName>
    </submittedName>
</protein>
<dbReference type="Proteomes" id="UP000644140">
    <property type="component" value="Chromosome"/>
</dbReference>
<dbReference type="RefSeq" id="WP_151781012.1">
    <property type="nucleotide sequence ID" value="NZ_BKNL01000021.1"/>
</dbReference>
<accession>A0A8I1AF14</accession>
<dbReference type="AlphaFoldDB" id="A0A8I1AF14"/>
<name>A0A8I1AF14_ACIBZ</name>
<reference evidence="1" key="1">
    <citation type="submission" date="2022-02" db="EMBL/GenBank/DDBJ databases">
        <title>Characterization of Tn125 harboring carbapenem-resistant Acinetobacter bereziniae clinical isolates.</title>
        <authorList>
            <person name="Wong N.-K."/>
            <person name="Pan Q."/>
        </authorList>
    </citation>
    <scope>NUCLEOTIDE SEQUENCE</scope>
    <source>
        <strain evidence="1">GD03393</strain>
    </source>
</reference>